<accession>A0AAE6NEB7</accession>
<name>A0AAE6NEB7_STRPT</name>
<dbReference type="Proteomes" id="UP000325458">
    <property type="component" value="Chromosome"/>
</dbReference>
<evidence type="ECO:0000313" key="3">
    <source>
        <dbReference type="Proteomes" id="UP000325458"/>
    </source>
</evidence>
<reference evidence="2 3" key="1">
    <citation type="submission" date="2017-09" db="EMBL/GenBank/DDBJ databases">
        <authorList>
            <person name="Lee N."/>
            <person name="Cho B.-K."/>
        </authorList>
    </citation>
    <scope>NUCLEOTIDE SEQUENCE [LARGE SCALE GENOMIC DNA]</scope>
    <source>
        <strain evidence="2 3">ATCC 23948</strain>
    </source>
</reference>
<dbReference type="AlphaFoldDB" id="A0AAE6NEB7"/>
<dbReference type="EMBL" id="CP023691">
    <property type="protein sequence ID" value="QEV51339.1"/>
    <property type="molecule type" value="Genomic_DNA"/>
</dbReference>
<feature type="region of interest" description="Disordered" evidence="1">
    <location>
        <begin position="1"/>
        <end position="24"/>
    </location>
</feature>
<protein>
    <submittedName>
        <fullName evidence="2">Uncharacterized protein</fullName>
    </submittedName>
</protein>
<organism evidence="2 3">
    <name type="scientific">Streptomyces platensis</name>
    <dbReference type="NCBI Taxonomy" id="58346"/>
    <lineage>
        <taxon>Bacteria</taxon>
        <taxon>Bacillati</taxon>
        <taxon>Actinomycetota</taxon>
        <taxon>Actinomycetes</taxon>
        <taxon>Kitasatosporales</taxon>
        <taxon>Streptomycetaceae</taxon>
        <taxon>Streptomyces</taxon>
    </lineage>
</organism>
<evidence type="ECO:0000256" key="1">
    <source>
        <dbReference type="SAM" id="MobiDB-lite"/>
    </source>
</evidence>
<dbReference type="KEGG" id="spla:CP981_06375"/>
<feature type="region of interest" description="Disordered" evidence="1">
    <location>
        <begin position="38"/>
        <end position="64"/>
    </location>
</feature>
<gene>
    <name evidence="2" type="ORF">CP981_06375</name>
</gene>
<proteinExistence type="predicted"/>
<sequence length="64" mass="6788">MAPAGLRPDRPSMPAPRAYGDGPGLLQPVVVRPVYSPHPRGWSRAVATHPPRRHLLPAPAGLAP</sequence>
<evidence type="ECO:0000313" key="2">
    <source>
        <dbReference type="EMBL" id="QEV51339.1"/>
    </source>
</evidence>